<dbReference type="SUPFAM" id="SSF63748">
    <property type="entry name" value="Tudor/PWWP/MBT"/>
    <property type="match status" value="2"/>
</dbReference>
<evidence type="ECO:0000256" key="2">
    <source>
        <dbReference type="ARBA" id="ARBA00022884"/>
    </source>
</evidence>
<dbReference type="InterPro" id="IPR000504">
    <property type="entry name" value="RRM_dom"/>
</dbReference>
<reference evidence="7" key="1">
    <citation type="submission" date="2021-05" db="EMBL/GenBank/DDBJ databases">
        <authorList>
            <person name="Alioto T."/>
            <person name="Alioto T."/>
            <person name="Gomez Garrido J."/>
        </authorList>
    </citation>
    <scope>NUCLEOTIDE SEQUENCE</scope>
</reference>
<feature type="domain" description="Tudor" evidence="6">
    <location>
        <begin position="826"/>
        <end position="886"/>
    </location>
</feature>
<keyword evidence="1" id="KW-0677">Repeat</keyword>
<evidence type="ECO:0000259" key="6">
    <source>
        <dbReference type="PROSITE" id="PS50304"/>
    </source>
</evidence>
<evidence type="ECO:0000259" key="5">
    <source>
        <dbReference type="PROSITE" id="PS50102"/>
    </source>
</evidence>
<evidence type="ECO:0000256" key="4">
    <source>
        <dbReference type="SAM" id="MobiDB-lite"/>
    </source>
</evidence>
<protein>
    <recommendedName>
        <fullName evidence="8">RRM domain-containing protein</fullName>
    </recommendedName>
</protein>
<feature type="region of interest" description="Disordered" evidence="4">
    <location>
        <begin position="1"/>
        <end position="20"/>
    </location>
</feature>
<dbReference type="Gene3D" id="2.30.30.140">
    <property type="match status" value="2"/>
</dbReference>
<dbReference type="AlphaFoldDB" id="A0A8D8S988"/>
<accession>A0A8D8S988</accession>
<evidence type="ECO:0000256" key="1">
    <source>
        <dbReference type="ARBA" id="ARBA00022737"/>
    </source>
</evidence>
<dbReference type="SMART" id="SM00333">
    <property type="entry name" value="TUDOR"/>
    <property type="match status" value="1"/>
</dbReference>
<dbReference type="PROSITE" id="PS50304">
    <property type="entry name" value="TUDOR"/>
    <property type="match status" value="1"/>
</dbReference>
<dbReference type="InterPro" id="IPR002999">
    <property type="entry name" value="Tudor"/>
</dbReference>
<evidence type="ECO:0000256" key="3">
    <source>
        <dbReference type="PROSITE-ProRule" id="PRU00176"/>
    </source>
</evidence>
<keyword evidence="2 3" id="KW-0694">RNA-binding</keyword>
<dbReference type="CDD" id="cd00590">
    <property type="entry name" value="RRM_SF"/>
    <property type="match status" value="1"/>
</dbReference>
<evidence type="ECO:0008006" key="8">
    <source>
        <dbReference type="Google" id="ProtNLM"/>
    </source>
</evidence>
<dbReference type="EMBL" id="HBUF01635353">
    <property type="protein sequence ID" value="CAG6783984.1"/>
    <property type="molecule type" value="Transcribed_RNA"/>
</dbReference>
<sequence length="938" mass="107229">MESPVINHELPVKQEDDEDEDAAWAKFNPMKDEFENVTENSYMKDSVGGTLPRKLYYGRKNPGEPKEVKLYVSKIPKHITESGLRNIFAKHGNVLYVHLVSKKDQSYRYGFVSLSNIIEADRAIQGLNHKPPFNLHIEFEMSEQDKNERVLVENCIPALLKMDFNHTEDPLYEHDADYTIKEKVLFSPGLPLEGLDWNQFPSCADALEEYHLYDLLPQCTQLYEPYLVWDASNVDDVRHALALRSYIAVDHWIGKNVMSQESTLPRLHQITNSNSVKTFGVQESRPIQSCVYCHRRVFKTSPLLCSCGVVYDDIMCQHQHWPVHKTQCMDQKSSGDCIDSTTDTRDVNSQEEDDFTKVIQEFKTFYSCYGTVVDHSLGAINIVPKLWWNENSAVSFITNESLIKSYLPRHEEIEKQPDLSPDQVHIGQLVGVLLVNPPLYVRGIVACTTGHGLIGVLPLEIDPFVLVTTVKLLNHTTGGASHVQCTIEHKDENYSLESSCRRQFTRVKNSSSKYRAFDESLNSCTVQLTPYLPCVEQLPLCCISIENKTKVILTAFHSSKVFYVQPLDMNIKIKFTTMASDFNLWCTNNHPNQTSDWIPKKNNVVGVRLTSGEYQRGQVIGTVTPWRADVVDNSKPNVQTEKLSRYYLVSLIDSGNNLKVGIENLVQLAPHLRKEPCFCTKLGLKNTNLTLNLQCFQYLNVLIQTKTPLIVDLINEESMTADLILESGESVSDHIDNLTALPWQIIEGESVKDPTKTDQVCTLSQLTVPLYPLQRNHRYPLRLMKIIDTCYASMMVLSREEVQYVHTELGDCMKQYCDQLTLDKYNPASGTYCLAYCRELKLWTRARCEKCSEQHGHCYVFLVDYGVHAHLPITDLRPCHFLFTQYHSLAFIAYIPELETIELSESEILRKYATHSYRVMDVVKCNAQNTQDRVVLAL</sequence>
<dbReference type="Pfam" id="PF00076">
    <property type="entry name" value="RRM_1"/>
    <property type="match status" value="1"/>
</dbReference>
<dbReference type="Pfam" id="PF00567">
    <property type="entry name" value="TUDOR"/>
    <property type="match status" value="2"/>
</dbReference>
<dbReference type="PROSITE" id="PS50102">
    <property type="entry name" value="RRM"/>
    <property type="match status" value="1"/>
</dbReference>
<dbReference type="Gene3D" id="3.30.70.330">
    <property type="match status" value="1"/>
</dbReference>
<dbReference type="SUPFAM" id="SSF54928">
    <property type="entry name" value="RNA-binding domain, RBD"/>
    <property type="match status" value="1"/>
</dbReference>
<dbReference type="InterPro" id="IPR035979">
    <property type="entry name" value="RBD_domain_sf"/>
</dbReference>
<dbReference type="CDD" id="cd20379">
    <property type="entry name" value="Tudor_dTUD-like"/>
    <property type="match status" value="1"/>
</dbReference>
<proteinExistence type="predicted"/>
<name>A0A8D8S988_9HEMI</name>
<dbReference type="EMBL" id="HBUF01210694">
    <property type="protein sequence ID" value="CAG6665451.1"/>
    <property type="molecule type" value="Transcribed_RNA"/>
</dbReference>
<dbReference type="InterPro" id="IPR012677">
    <property type="entry name" value="Nucleotide-bd_a/b_plait_sf"/>
</dbReference>
<dbReference type="GO" id="GO:0003723">
    <property type="term" value="F:RNA binding"/>
    <property type="evidence" value="ECO:0007669"/>
    <property type="project" value="UniProtKB-UniRule"/>
</dbReference>
<dbReference type="SMART" id="SM00360">
    <property type="entry name" value="RRM"/>
    <property type="match status" value="1"/>
</dbReference>
<feature type="domain" description="RRM" evidence="5">
    <location>
        <begin position="68"/>
        <end position="144"/>
    </location>
</feature>
<organism evidence="7">
    <name type="scientific">Cacopsylla melanoneura</name>
    <dbReference type="NCBI Taxonomy" id="428564"/>
    <lineage>
        <taxon>Eukaryota</taxon>
        <taxon>Metazoa</taxon>
        <taxon>Ecdysozoa</taxon>
        <taxon>Arthropoda</taxon>
        <taxon>Hexapoda</taxon>
        <taxon>Insecta</taxon>
        <taxon>Pterygota</taxon>
        <taxon>Neoptera</taxon>
        <taxon>Paraneoptera</taxon>
        <taxon>Hemiptera</taxon>
        <taxon>Sternorrhyncha</taxon>
        <taxon>Psylloidea</taxon>
        <taxon>Psyllidae</taxon>
        <taxon>Psyllinae</taxon>
        <taxon>Cacopsylla</taxon>
    </lineage>
</organism>
<dbReference type="PANTHER" id="PTHR24012">
    <property type="entry name" value="RNA BINDING PROTEIN"/>
    <property type="match status" value="1"/>
</dbReference>
<evidence type="ECO:0000313" key="7">
    <source>
        <dbReference type="EMBL" id="CAG6665451.1"/>
    </source>
</evidence>
<dbReference type="EMBL" id="HBUF01210693">
    <property type="protein sequence ID" value="CAG6665450.1"/>
    <property type="molecule type" value="Transcribed_RNA"/>
</dbReference>